<sequence>MWQAFDLPGKVAQLCVTIVPLLIAQDGMKHLFRQESFFERLKFSFPHSAIYFDVKASFDAIPTILLPIIIHK</sequence>
<protein>
    <submittedName>
        <fullName evidence="1">Uncharacterized protein</fullName>
    </submittedName>
</protein>
<evidence type="ECO:0000313" key="2">
    <source>
        <dbReference type="Proteomes" id="UP000233597"/>
    </source>
</evidence>
<dbReference type="EMBL" id="NWTK01000011">
    <property type="protein sequence ID" value="PKR52998.1"/>
    <property type="molecule type" value="Genomic_DNA"/>
</dbReference>
<comment type="caution">
    <text evidence="1">The sequence shown here is derived from an EMBL/GenBank/DDBJ whole genome shotgun (WGS) entry which is preliminary data.</text>
</comment>
<name>A0A2N3KR12_9PROT</name>
<organism evidence="1 2">
    <name type="scientific">Thalassospira marina</name>
    <dbReference type="NCBI Taxonomy" id="2048283"/>
    <lineage>
        <taxon>Bacteria</taxon>
        <taxon>Pseudomonadati</taxon>
        <taxon>Pseudomonadota</taxon>
        <taxon>Alphaproteobacteria</taxon>
        <taxon>Rhodospirillales</taxon>
        <taxon>Thalassospiraceae</taxon>
        <taxon>Thalassospira</taxon>
    </lineage>
</organism>
<reference evidence="1 2" key="1">
    <citation type="submission" date="2017-09" db="EMBL/GenBank/DDBJ databases">
        <title>Biodiversity and function of Thalassospira species in the particle-attached aromatic-hydrocarbon-degrading consortia from the surface seawater of the South China Sea.</title>
        <authorList>
            <person name="Dong C."/>
            <person name="Liu R."/>
            <person name="Shao Z."/>
        </authorList>
    </citation>
    <scope>NUCLEOTIDE SEQUENCE [LARGE SCALE GENOMIC DNA]</scope>
    <source>
        <strain evidence="1 2">CSC1P2</strain>
    </source>
</reference>
<gene>
    <name evidence="1" type="ORF">COO20_17035</name>
</gene>
<dbReference type="AlphaFoldDB" id="A0A2N3KR12"/>
<dbReference type="Proteomes" id="UP000233597">
    <property type="component" value="Unassembled WGS sequence"/>
</dbReference>
<accession>A0A2N3KR12</accession>
<evidence type="ECO:0000313" key="1">
    <source>
        <dbReference type="EMBL" id="PKR52998.1"/>
    </source>
</evidence>
<proteinExistence type="predicted"/>
<dbReference type="RefSeq" id="WP_101268721.1">
    <property type="nucleotide sequence ID" value="NZ_NWTK01000011.1"/>
</dbReference>